<dbReference type="GO" id="GO:0005524">
    <property type="term" value="F:ATP binding"/>
    <property type="evidence" value="ECO:0007669"/>
    <property type="project" value="UniProtKB-KW"/>
</dbReference>
<accession>A0A371NTU4</accession>
<evidence type="ECO:0000259" key="10">
    <source>
        <dbReference type="Pfam" id="PF01909"/>
    </source>
</evidence>
<dbReference type="OrthoDB" id="9803128at2"/>
<gene>
    <name evidence="11" type="ORF">DY023_11215</name>
</gene>
<evidence type="ECO:0000313" key="12">
    <source>
        <dbReference type="Proteomes" id="UP000262172"/>
    </source>
</evidence>
<comment type="cofactor">
    <cofactor evidence="1">
        <name>Mg(2+)</name>
        <dbReference type="ChEBI" id="CHEBI:18420"/>
    </cofactor>
</comment>
<keyword evidence="7" id="KW-0067">ATP-binding</keyword>
<keyword evidence="4" id="KW-0548">Nucleotidyltransferase</keyword>
<keyword evidence="2" id="KW-1277">Toxin-antitoxin system</keyword>
<dbReference type="PANTHER" id="PTHR33571:SF12">
    <property type="entry name" value="BSL3053 PROTEIN"/>
    <property type="match status" value="1"/>
</dbReference>
<evidence type="ECO:0000256" key="1">
    <source>
        <dbReference type="ARBA" id="ARBA00001946"/>
    </source>
</evidence>
<name>A0A371NTU4_9MICO</name>
<keyword evidence="6" id="KW-0547">Nucleotide-binding</keyword>
<evidence type="ECO:0000256" key="8">
    <source>
        <dbReference type="ARBA" id="ARBA00022842"/>
    </source>
</evidence>
<keyword evidence="12" id="KW-1185">Reference proteome</keyword>
<keyword evidence="3" id="KW-0808">Transferase</keyword>
<dbReference type="InterPro" id="IPR043519">
    <property type="entry name" value="NT_sf"/>
</dbReference>
<proteinExistence type="inferred from homology"/>
<evidence type="ECO:0000256" key="4">
    <source>
        <dbReference type="ARBA" id="ARBA00022695"/>
    </source>
</evidence>
<dbReference type="EMBL" id="QUAB01000043">
    <property type="protein sequence ID" value="REJ05137.1"/>
    <property type="molecule type" value="Genomic_DNA"/>
</dbReference>
<dbReference type="GO" id="GO:0046872">
    <property type="term" value="F:metal ion binding"/>
    <property type="evidence" value="ECO:0007669"/>
    <property type="project" value="UniProtKB-KW"/>
</dbReference>
<dbReference type="PANTHER" id="PTHR33571">
    <property type="entry name" value="SSL8005 PROTEIN"/>
    <property type="match status" value="1"/>
</dbReference>
<dbReference type="Gene3D" id="3.30.460.10">
    <property type="entry name" value="Beta Polymerase, domain 2"/>
    <property type="match status" value="1"/>
</dbReference>
<evidence type="ECO:0000256" key="7">
    <source>
        <dbReference type="ARBA" id="ARBA00022840"/>
    </source>
</evidence>
<evidence type="ECO:0000256" key="2">
    <source>
        <dbReference type="ARBA" id="ARBA00022649"/>
    </source>
</evidence>
<evidence type="ECO:0000313" key="11">
    <source>
        <dbReference type="EMBL" id="REJ05137.1"/>
    </source>
</evidence>
<organism evidence="11 12">
    <name type="scientific">Microbacterium bovistercoris</name>
    <dbReference type="NCBI Taxonomy" id="2293570"/>
    <lineage>
        <taxon>Bacteria</taxon>
        <taxon>Bacillati</taxon>
        <taxon>Actinomycetota</taxon>
        <taxon>Actinomycetes</taxon>
        <taxon>Micrococcales</taxon>
        <taxon>Microbacteriaceae</taxon>
        <taxon>Microbacterium</taxon>
    </lineage>
</organism>
<reference evidence="11 12" key="1">
    <citation type="submission" date="2018-08" db="EMBL/GenBank/DDBJ databases">
        <title>Isolation, diversity and antifungal activity of Actinobacteria from cow dung.</title>
        <authorList>
            <person name="Ling L."/>
        </authorList>
    </citation>
    <scope>NUCLEOTIDE SEQUENCE [LARGE SCALE GENOMIC DNA]</scope>
    <source>
        <strain evidence="11 12">NEAU-LLE</strain>
    </source>
</reference>
<dbReference type="Pfam" id="PF01909">
    <property type="entry name" value="NTP_transf_2"/>
    <property type="match status" value="1"/>
</dbReference>
<evidence type="ECO:0000256" key="5">
    <source>
        <dbReference type="ARBA" id="ARBA00022723"/>
    </source>
</evidence>
<keyword evidence="8" id="KW-0460">Magnesium</keyword>
<comment type="caution">
    <text evidence="11">The sequence shown here is derived from an EMBL/GenBank/DDBJ whole genome shotgun (WGS) entry which is preliminary data.</text>
</comment>
<dbReference type="Proteomes" id="UP000262172">
    <property type="component" value="Unassembled WGS sequence"/>
</dbReference>
<evidence type="ECO:0000256" key="6">
    <source>
        <dbReference type="ARBA" id="ARBA00022741"/>
    </source>
</evidence>
<protein>
    <recommendedName>
        <fullName evidence="10">Polymerase nucleotidyl transferase domain-containing protein</fullName>
    </recommendedName>
</protein>
<keyword evidence="5" id="KW-0479">Metal-binding</keyword>
<sequence length="153" mass="16628">MDVLPVSEARAGLTRLLVDFRTAPDAPVVIIGAHRKPEAALVPILRYRELLDAQPQNLVTLDRLRKLKPVIDRLAGAAGLEDVRVYGSVARGEASPDSDVDLLVTPGRDVTLFDLAQFEMDMEALLDVPVSAMSRRALDEKHDAAILAEAVPL</sequence>
<dbReference type="RefSeq" id="WP_116242421.1">
    <property type="nucleotide sequence ID" value="NZ_QUAB01000043.1"/>
</dbReference>
<dbReference type="AlphaFoldDB" id="A0A371NTU4"/>
<feature type="domain" description="Polymerase nucleotidyl transferase" evidence="10">
    <location>
        <begin position="65"/>
        <end position="135"/>
    </location>
</feature>
<evidence type="ECO:0000256" key="9">
    <source>
        <dbReference type="ARBA" id="ARBA00038276"/>
    </source>
</evidence>
<dbReference type="CDD" id="cd05403">
    <property type="entry name" value="NT_KNTase_like"/>
    <property type="match status" value="1"/>
</dbReference>
<dbReference type="InterPro" id="IPR052038">
    <property type="entry name" value="Type-VII_TA_antitoxin"/>
</dbReference>
<dbReference type="InterPro" id="IPR002934">
    <property type="entry name" value="Polymerase_NTP_transf_dom"/>
</dbReference>
<evidence type="ECO:0000256" key="3">
    <source>
        <dbReference type="ARBA" id="ARBA00022679"/>
    </source>
</evidence>
<dbReference type="SUPFAM" id="SSF81301">
    <property type="entry name" value="Nucleotidyltransferase"/>
    <property type="match status" value="1"/>
</dbReference>
<comment type="similarity">
    <text evidence="9">Belongs to the MntA antitoxin family.</text>
</comment>
<dbReference type="GO" id="GO:0016779">
    <property type="term" value="F:nucleotidyltransferase activity"/>
    <property type="evidence" value="ECO:0007669"/>
    <property type="project" value="UniProtKB-KW"/>
</dbReference>